<organism evidence="1 2">
    <name type="scientific">Schaalia radingae</name>
    <dbReference type="NCBI Taxonomy" id="131110"/>
    <lineage>
        <taxon>Bacteria</taxon>
        <taxon>Bacillati</taxon>
        <taxon>Actinomycetota</taxon>
        <taxon>Actinomycetes</taxon>
        <taxon>Actinomycetales</taxon>
        <taxon>Actinomycetaceae</taxon>
        <taxon>Schaalia</taxon>
    </lineage>
</organism>
<sequence length="167" mass="18158">MTPSKPSHSQLPSTVAQHLPAYDASAPCERLEDGRVVIAGKYAFFVASDEGVHLAAMWYEVQHARWNAEKRTLSVTWVDPDREPFTGVTISEDPERFMALMSEAVSQSIVTQRSVTVDSGATVTAAIRRTADGQLFSTLVSDGPLTGEEAHQADALERDVREGVGLD</sequence>
<proteinExistence type="predicted"/>
<gene>
    <name evidence="1" type="ORF">SAMN04489714_0749</name>
</gene>
<accession>A0ABY0V6H7</accession>
<keyword evidence="2" id="KW-1185">Reference proteome</keyword>
<dbReference type="EMBL" id="LT629792">
    <property type="protein sequence ID" value="SDT90471.1"/>
    <property type="molecule type" value="Genomic_DNA"/>
</dbReference>
<dbReference type="Proteomes" id="UP000198976">
    <property type="component" value="Chromosome I"/>
</dbReference>
<reference evidence="1 2" key="1">
    <citation type="submission" date="2016-10" db="EMBL/GenBank/DDBJ databases">
        <authorList>
            <person name="Varghese N."/>
            <person name="Submissions S."/>
        </authorList>
    </citation>
    <scope>NUCLEOTIDE SEQUENCE [LARGE SCALE GENOMIC DNA]</scope>
    <source>
        <strain evidence="1 2">DSM 9169</strain>
    </source>
</reference>
<protein>
    <submittedName>
        <fullName evidence="1">Uncharacterized protein</fullName>
    </submittedName>
</protein>
<dbReference type="RefSeq" id="WP_058236407.1">
    <property type="nucleotide sequence ID" value="NZ_LT629792.1"/>
</dbReference>
<name>A0ABY0V6H7_9ACTO</name>
<evidence type="ECO:0000313" key="2">
    <source>
        <dbReference type="Proteomes" id="UP000198976"/>
    </source>
</evidence>
<evidence type="ECO:0000313" key="1">
    <source>
        <dbReference type="EMBL" id="SDT90471.1"/>
    </source>
</evidence>